<dbReference type="RefSeq" id="WP_252084033.1">
    <property type="nucleotide sequence ID" value="NZ_CP092418.1"/>
</dbReference>
<name>A0ABY4VBN4_9GAMM</name>
<protein>
    <submittedName>
        <fullName evidence="2">Beta-ketoacyl synthase chain length factor</fullName>
    </submittedName>
</protein>
<evidence type="ECO:0000259" key="1">
    <source>
        <dbReference type="Pfam" id="PF13723"/>
    </source>
</evidence>
<reference evidence="2" key="1">
    <citation type="submission" date="2022-02" db="EMBL/GenBank/DDBJ databases">
        <title>Coral-associated bacteria.</title>
        <authorList>
            <person name="Tang K."/>
            <person name="Wang X."/>
        </authorList>
    </citation>
    <scope>NUCLEOTIDE SEQUENCE</scope>
    <source>
        <strain evidence="2">SCSIO 43006</strain>
    </source>
</reference>
<feature type="domain" description="Beta-ketoacyl synthase-like N-terminal" evidence="1">
    <location>
        <begin position="23"/>
        <end position="224"/>
    </location>
</feature>
<dbReference type="InterPro" id="IPR014030">
    <property type="entry name" value="Ketoacyl_synth_N"/>
</dbReference>
<keyword evidence="3" id="KW-1185">Reference proteome</keyword>
<dbReference type="Proteomes" id="UP001055658">
    <property type="component" value="Chromosome"/>
</dbReference>
<accession>A0ABY4VBN4</accession>
<evidence type="ECO:0000313" key="2">
    <source>
        <dbReference type="EMBL" id="USD21629.1"/>
    </source>
</evidence>
<sequence>MSIEFVISDWRAWYAGVSEPADWHRWHSGELELQEDTLADVSFLPAMLRRRLSPLSKAVFNSAYPLLQQRDIPLLCCSVHGEAKRTYSLLQGVAAEEDLSPTAFGLSVHNAIAGQLSIANKVRSPALALAGGDYPLLAGLMEANGILREGAKEILLIFCEEPLPEMYHPSTQSPSGVCATALLLTLPVEGSKGSGVTLVNSSSVRLKTAFEEADYQLPLLSALIKNSGKVPVAKGWELLINAN</sequence>
<gene>
    <name evidence="2" type="ORF">MJO52_00375</name>
</gene>
<organism evidence="2 3">
    <name type="scientific">Microbulbifer variabilis</name>
    <dbReference type="NCBI Taxonomy" id="266805"/>
    <lineage>
        <taxon>Bacteria</taxon>
        <taxon>Pseudomonadati</taxon>
        <taxon>Pseudomonadota</taxon>
        <taxon>Gammaproteobacteria</taxon>
        <taxon>Cellvibrionales</taxon>
        <taxon>Microbulbiferaceae</taxon>
        <taxon>Microbulbifer</taxon>
    </lineage>
</organism>
<proteinExistence type="predicted"/>
<evidence type="ECO:0000313" key="3">
    <source>
        <dbReference type="Proteomes" id="UP001055658"/>
    </source>
</evidence>
<dbReference type="Pfam" id="PF13723">
    <property type="entry name" value="Ketoacyl-synt_2"/>
    <property type="match status" value="1"/>
</dbReference>
<dbReference type="EMBL" id="CP092418">
    <property type="protein sequence ID" value="USD21629.1"/>
    <property type="molecule type" value="Genomic_DNA"/>
</dbReference>